<dbReference type="PANTHER" id="PTHR24422:SF26">
    <property type="entry name" value="CHEMOTAXIS PROTEIN METHYLTRANSFERASE"/>
    <property type="match status" value="1"/>
</dbReference>
<dbReference type="Gene3D" id="1.10.155.10">
    <property type="entry name" value="Chemotaxis receptor methyltransferase CheR, N-terminal domain"/>
    <property type="match status" value="1"/>
</dbReference>
<dbReference type="Proteomes" id="UP001223420">
    <property type="component" value="Unassembled WGS sequence"/>
</dbReference>
<organism evidence="8 10">
    <name type="scientific">Methylobacterium brachiatum</name>
    <dbReference type="NCBI Taxonomy" id="269660"/>
    <lineage>
        <taxon>Bacteria</taxon>
        <taxon>Pseudomonadati</taxon>
        <taxon>Pseudomonadota</taxon>
        <taxon>Alphaproteobacteria</taxon>
        <taxon>Hyphomicrobiales</taxon>
        <taxon>Methylobacteriaceae</taxon>
        <taxon>Methylobacterium</taxon>
    </lineage>
</organism>
<feature type="domain" description="CheR-type methyltransferase" evidence="7">
    <location>
        <begin position="1"/>
        <end position="278"/>
    </location>
</feature>
<evidence type="ECO:0000313" key="11">
    <source>
        <dbReference type="Proteomes" id="UP001432995"/>
    </source>
</evidence>
<dbReference type="InterPro" id="IPR022641">
    <property type="entry name" value="CheR_N"/>
</dbReference>
<comment type="catalytic activity">
    <reaction evidence="1 5">
        <text>L-glutamyl-[protein] + S-adenosyl-L-methionine = [protein]-L-glutamate 5-O-methyl ester + S-adenosyl-L-homocysteine</text>
        <dbReference type="Rhea" id="RHEA:24452"/>
        <dbReference type="Rhea" id="RHEA-COMP:10208"/>
        <dbReference type="Rhea" id="RHEA-COMP:10311"/>
        <dbReference type="ChEBI" id="CHEBI:29973"/>
        <dbReference type="ChEBI" id="CHEBI:57856"/>
        <dbReference type="ChEBI" id="CHEBI:59789"/>
        <dbReference type="ChEBI" id="CHEBI:82795"/>
        <dbReference type="EC" id="2.1.1.80"/>
    </reaction>
</comment>
<reference evidence="8" key="1">
    <citation type="submission" date="2023-07" db="EMBL/GenBank/DDBJ databases">
        <title>Genomic Encyclopedia of Type Strains, Phase IV (KMG-IV): sequencing the most valuable type-strain genomes for metagenomic binning, comparative biology and taxonomic classification.</title>
        <authorList>
            <person name="Goeker M."/>
        </authorList>
    </citation>
    <scope>NUCLEOTIDE SEQUENCE</scope>
    <source>
        <strain evidence="8">DSM 19569</strain>
    </source>
</reference>
<dbReference type="Gene3D" id="3.40.50.150">
    <property type="entry name" value="Vaccinia Virus protein VP39"/>
    <property type="match status" value="1"/>
</dbReference>
<dbReference type="PANTHER" id="PTHR24422">
    <property type="entry name" value="CHEMOTAXIS PROTEIN METHYLTRANSFERASE"/>
    <property type="match status" value="1"/>
</dbReference>
<dbReference type="InterPro" id="IPR029063">
    <property type="entry name" value="SAM-dependent_MTases_sf"/>
</dbReference>
<evidence type="ECO:0000256" key="1">
    <source>
        <dbReference type="ARBA" id="ARBA00001541"/>
    </source>
</evidence>
<dbReference type="SUPFAM" id="SSF53335">
    <property type="entry name" value="S-adenosyl-L-methionine-dependent methyltransferases"/>
    <property type="match status" value="1"/>
</dbReference>
<dbReference type="EC" id="2.1.1.80" evidence="5"/>
<dbReference type="InterPro" id="IPR000780">
    <property type="entry name" value="CheR_MeTrfase"/>
</dbReference>
<evidence type="ECO:0000256" key="3">
    <source>
        <dbReference type="ARBA" id="ARBA00022679"/>
    </source>
</evidence>
<evidence type="ECO:0000313" key="10">
    <source>
        <dbReference type="Proteomes" id="UP001223420"/>
    </source>
</evidence>
<dbReference type="InterPro" id="IPR022642">
    <property type="entry name" value="CheR_C"/>
</dbReference>
<evidence type="ECO:0000313" key="9">
    <source>
        <dbReference type="EMBL" id="MER2290712.1"/>
    </source>
</evidence>
<dbReference type="InterPro" id="IPR050903">
    <property type="entry name" value="Bact_Chemotaxis_MeTrfase"/>
</dbReference>
<keyword evidence="11" id="KW-1185">Reference proteome</keyword>
<protein>
    <recommendedName>
        <fullName evidence="5">Chemotaxis protein methyltransferase</fullName>
        <ecNumber evidence="5">2.1.1.80</ecNumber>
    </recommendedName>
</protein>
<dbReference type="RefSeq" id="WP_091865227.1">
    <property type="nucleotide sequence ID" value="NZ_CP033231.1"/>
</dbReference>
<dbReference type="GO" id="GO:0032259">
    <property type="term" value="P:methylation"/>
    <property type="evidence" value="ECO:0007669"/>
    <property type="project" value="UniProtKB-KW"/>
</dbReference>
<dbReference type="InterPro" id="IPR026024">
    <property type="entry name" value="Chemotaxis_MeTrfase_CheR"/>
</dbReference>
<proteinExistence type="predicted"/>
<dbReference type="PROSITE" id="PS50123">
    <property type="entry name" value="CHER"/>
    <property type="match status" value="1"/>
</dbReference>
<dbReference type="GeneID" id="90835355"/>
<feature type="binding site" evidence="6">
    <location>
        <begin position="221"/>
        <end position="222"/>
    </location>
    <ligand>
        <name>S-adenosyl-L-methionine</name>
        <dbReference type="ChEBI" id="CHEBI:59789"/>
    </ligand>
</feature>
<dbReference type="AlphaFoldDB" id="A0AAJ1TN44"/>
<keyword evidence="3 5" id="KW-0808">Transferase</keyword>
<evidence type="ECO:0000256" key="6">
    <source>
        <dbReference type="PIRSR" id="PIRSR000410-1"/>
    </source>
</evidence>
<dbReference type="InterPro" id="IPR036804">
    <property type="entry name" value="CheR_N_sf"/>
</dbReference>
<feature type="binding site" evidence="6">
    <location>
        <position position="77"/>
    </location>
    <ligand>
        <name>S-adenosyl-L-methionine</name>
        <dbReference type="ChEBI" id="CHEBI:59789"/>
    </ligand>
</feature>
<feature type="binding site" evidence="6">
    <location>
        <position position="119"/>
    </location>
    <ligand>
        <name>S-adenosyl-L-methionine</name>
        <dbReference type="ChEBI" id="CHEBI:59789"/>
    </ligand>
</feature>
<dbReference type="Pfam" id="PF03705">
    <property type="entry name" value="CheR_N"/>
    <property type="match status" value="1"/>
</dbReference>
<dbReference type="Pfam" id="PF01739">
    <property type="entry name" value="CheR"/>
    <property type="match status" value="1"/>
</dbReference>
<evidence type="ECO:0000313" key="8">
    <source>
        <dbReference type="EMBL" id="MDQ0543716.1"/>
    </source>
</evidence>
<feature type="binding site" evidence="6">
    <location>
        <position position="75"/>
    </location>
    <ligand>
        <name>S-adenosyl-L-methionine</name>
        <dbReference type="ChEBI" id="CHEBI:59789"/>
    </ligand>
</feature>
<dbReference type="SMART" id="SM00138">
    <property type="entry name" value="MeTrc"/>
    <property type="match status" value="1"/>
</dbReference>
<evidence type="ECO:0000256" key="2">
    <source>
        <dbReference type="ARBA" id="ARBA00022603"/>
    </source>
</evidence>
<dbReference type="CDD" id="cd02440">
    <property type="entry name" value="AdoMet_MTases"/>
    <property type="match status" value="1"/>
</dbReference>
<keyword evidence="4 5" id="KW-0949">S-adenosyl-L-methionine</keyword>
<dbReference type="PIRSF" id="PIRSF000410">
    <property type="entry name" value="CheR"/>
    <property type="match status" value="1"/>
</dbReference>
<name>A0AAJ1TN44_9HYPH</name>
<dbReference type="PRINTS" id="PR00996">
    <property type="entry name" value="CHERMTFRASE"/>
</dbReference>
<accession>A0AAJ1TN44</accession>
<dbReference type="EMBL" id="JBELQD010000028">
    <property type="protein sequence ID" value="MER2290712.1"/>
    <property type="molecule type" value="Genomic_DNA"/>
</dbReference>
<keyword evidence="2 5" id="KW-0489">Methyltransferase</keyword>
<feature type="binding site" evidence="6">
    <location>
        <begin position="203"/>
        <end position="204"/>
    </location>
    <ligand>
        <name>S-adenosyl-L-methionine</name>
        <dbReference type="ChEBI" id="CHEBI:59789"/>
    </ligand>
</feature>
<evidence type="ECO:0000256" key="5">
    <source>
        <dbReference type="PIRNR" id="PIRNR000410"/>
    </source>
</evidence>
<feature type="binding site" evidence="6">
    <location>
        <position position="145"/>
    </location>
    <ligand>
        <name>S-adenosyl-L-methionine</name>
        <dbReference type="ChEBI" id="CHEBI:59789"/>
    </ligand>
</feature>
<sequence>MPRLKDRHFETVADLIQERVGIQIPPAKRTMVEGRLRKRMRALEIETLTEYGRHVFEEGHLAEEFVHIIDCVTTNKTDFFREPAHFDQLRDELIPMLRRNGITQARLKLWSAAASTGAEAYTLAMVLHDMAMAGHALDYAILGTDVSTEVLRVAADGIYPEDVLQAVPQHFRRRYVMQARNPAWKVGRIVPELRARVRFKHLNLMNAQYPVDRDVDIIFCRNVLIYFDKDTQRAVLSRLATHLRPGGFLVVGHSESMAGAGVPGLAQVSSTIFTRVEGAIG</sequence>
<evidence type="ECO:0000256" key="4">
    <source>
        <dbReference type="ARBA" id="ARBA00022691"/>
    </source>
</evidence>
<dbReference type="SUPFAM" id="SSF47757">
    <property type="entry name" value="Chemotaxis receptor methyltransferase CheR, N-terminal domain"/>
    <property type="match status" value="1"/>
</dbReference>
<gene>
    <name evidence="9" type="ORF">ABS770_20870</name>
    <name evidence="8" type="ORF">QO001_002645</name>
</gene>
<reference evidence="9" key="2">
    <citation type="submission" date="2024-06" db="EMBL/GenBank/DDBJ databases">
        <authorList>
            <person name="Campbell A.G."/>
        </authorList>
    </citation>
    <scope>NUCLEOTIDE SEQUENCE</scope>
    <source>
        <strain evidence="9">EM17</strain>
    </source>
</reference>
<comment type="function">
    <text evidence="5">Methylation of the membrane-bound methyl-accepting chemotaxis proteins (MCP) to form gamma-glutamyl methyl ester residues in MCP.</text>
</comment>
<dbReference type="EMBL" id="JAUSWL010000004">
    <property type="protein sequence ID" value="MDQ0543716.1"/>
    <property type="molecule type" value="Genomic_DNA"/>
</dbReference>
<dbReference type="GO" id="GO:0008983">
    <property type="term" value="F:protein-glutamate O-methyltransferase activity"/>
    <property type="evidence" value="ECO:0007669"/>
    <property type="project" value="UniProtKB-EC"/>
</dbReference>
<evidence type="ECO:0000259" key="7">
    <source>
        <dbReference type="PROSITE" id="PS50123"/>
    </source>
</evidence>
<feature type="binding site" evidence="6">
    <location>
        <position position="81"/>
    </location>
    <ligand>
        <name>S-adenosyl-L-methionine</name>
        <dbReference type="ChEBI" id="CHEBI:59789"/>
    </ligand>
</feature>
<dbReference type="Proteomes" id="UP001432995">
    <property type="component" value="Unassembled WGS sequence"/>
</dbReference>
<comment type="caution">
    <text evidence="8">The sequence shown here is derived from an EMBL/GenBank/DDBJ whole genome shotgun (WGS) entry which is preliminary data.</text>
</comment>